<protein>
    <submittedName>
        <fullName evidence="1">Uncharacterized protein</fullName>
    </submittedName>
</protein>
<evidence type="ECO:0000313" key="1">
    <source>
        <dbReference type="EMBL" id="OGZ45983.1"/>
    </source>
</evidence>
<sequence length="254" mass="28603">MSWQLKRQLLFLGVFALLLLAVAGALYYASRPAPSCFDKIKNQDETGVDCGGSQCAVCLDENPKDLIVLWTRFFEVRPGVYDVAALIENPNVLSGAKSMPYQFKLMDADNSTIVSRRGDAYVLADERFLIFEPGLIVGGVQRPKRVVFDIKDFTWVPSRHQEPPLRIVHTERMFEGDRPRFTLMLKNETIFDVKGIDVSAVVSDTEGNAVAVAASRVDKVADSAEEAVVFTWPFPFPQNRTIMQVEPFVRRNPW</sequence>
<comment type="caution">
    <text evidence="1">The sequence shown here is derived from an EMBL/GenBank/DDBJ whole genome shotgun (WGS) entry which is preliminary data.</text>
</comment>
<organism evidence="1 2">
    <name type="scientific">Candidatus Ryanbacteria bacterium RIFCSPHIGHO2_01_FULL_48_27</name>
    <dbReference type="NCBI Taxonomy" id="1802115"/>
    <lineage>
        <taxon>Bacteria</taxon>
        <taxon>Candidatus Ryaniibacteriota</taxon>
    </lineage>
</organism>
<accession>A0A1G2G711</accession>
<dbReference type="EMBL" id="MHNL01000004">
    <property type="protein sequence ID" value="OGZ45983.1"/>
    <property type="molecule type" value="Genomic_DNA"/>
</dbReference>
<dbReference type="AlphaFoldDB" id="A0A1G2G711"/>
<dbReference type="STRING" id="1802115.A2756_04455"/>
<name>A0A1G2G711_9BACT</name>
<reference evidence="1 2" key="1">
    <citation type="journal article" date="2016" name="Nat. Commun.">
        <title>Thousands of microbial genomes shed light on interconnected biogeochemical processes in an aquifer system.</title>
        <authorList>
            <person name="Anantharaman K."/>
            <person name="Brown C.T."/>
            <person name="Hug L.A."/>
            <person name="Sharon I."/>
            <person name="Castelle C.J."/>
            <person name="Probst A.J."/>
            <person name="Thomas B.C."/>
            <person name="Singh A."/>
            <person name="Wilkins M.J."/>
            <person name="Karaoz U."/>
            <person name="Brodie E.L."/>
            <person name="Williams K.H."/>
            <person name="Hubbard S.S."/>
            <person name="Banfield J.F."/>
        </authorList>
    </citation>
    <scope>NUCLEOTIDE SEQUENCE [LARGE SCALE GENOMIC DNA]</scope>
</reference>
<dbReference type="Proteomes" id="UP000177785">
    <property type="component" value="Unassembled WGS sequence"/>
</dbReference>
<evidence type="ECO:0000313" key="2">
    <source>
        <dbReference type="Proteomes" id="UP000177785"/>
    </source>
</evidence>
<gene>
    <name evidence="1" type="ORF">A2756_04455</name>
</gene>
<proteinExistence type="predicted"/>